<evidence type="ECO:0000256" key="1">
    <source>
        <dbReference type="SAM" id="SignalP"/>
    </source>
</evidence>
<feature type="signal peptide" evidence="1">
    <location>
        <begin position="1"/>
        <end position="20"/>
    </location>
</feature>
<evidence type="ECO:0000313" key="3">
    <source>
        <dbReference type="Proteomes" id="UP000553632"/>
    </source>
</evidence>
<feature type="chain" id="PRO_5029647315" evidence="1">
    <location>
        <begin position="21"/>
        <end position="241"/>
    </location>
</feature>
<accession>A0A7J6NX53</accession>
<keyword evidence="1" id="KW-0732">Signal</keyword>
<dbReference type="AlphaFoldDB" id="A0A7J6NX53"/>
<sequence length="241" mass="26498">MSIKGVAAALAAFFAPRALADSFPPLNETYFSPENNGAVCYYRNGVEEQADSETLGVSVGQTSNLITEEIVCPRTLSRLAFRSLYYGSENVLHHYLRGYPHLDSALAMSFREHPPFGTGLDPLRKIDKSIFREALASLQVAAGKLDQLTQVTKHIWYPEDKLKALGQAGADTYDAAGNVCRVVTEVLKGSFASFASLCEEVRVSSDAAIEAAHYERRDFVPTQHGYTQIILPVLPGHNEMR</sequence>
<dbReference type="EMBL" id="JABANO010039995">
    <property type="protein sequence ID" value="KAF4688120.1"/>
    <property type="molecule type" value="Genomic_DNA"/>
</dbReference>
<protein>
    <submittedName>
        <fullName evidence="2">Uncharacterized protein</fullName>
    </submittedName>
</protein>
<evidence type="ECO:0000313" key="2">
    <source>
        <dbReference type="EMBL" id="KAF4688120.1"/>
    </source>
</evidence>
<comment type="caution">
    <text evidence="2">The sequence shown here is derived from an EMBL/GenBank/DDBJ whole genome shotgun (WGS) entry which is preliminary data.</text>
</comment>
<gene>
    <name evidence="2" type="ORF">FOZ63_028959</name>
</gene>
<proteinExistence type="predicted"/>
<reference evidence="2 3" key="1">
    <citation type="submission" date="2020-04" db="EMBL/GenBank/DDBJ databases">
        <title>Perkinsus olseni comparative genomics.</title>
        <authorList>
            <person name="Bogema D.R."/>
        </authorList>
    </citation>
    <scope>NUCLEOTIDE SEQUENCE [LARGE SCALE GENOMIC DNA]</scope>
    <source>
        <strain evidence="2 3">ATCC PRA-207</strain>
    </source>
</reference>
<dbReference type="Proteomes" id="UP000553632">
    <property type="component" value="Unassembled WGS sequence"/>
</dbReference>
<keyword evidence="3" id="KW-1185">Reference proteome</keyword>
<organism evidence="2 3">
    <name type="scientific">Perkinsus olseni</name>
    <name type="common">Perkinsus atlanticus</name>
    <dbReference type="NCBI Taxonomy" id="32597"/>
    <lineage>
        <taxon>Eukaryota</taxon>
        <taxon>Sar</taxon>
        <taxon>Alveolata</taxon>
        <taxon>Perkinsozoa</taxon>
        <taxon>Perkinsea</taxon>
        <taxon>Perkinsida</taxon>
        <taxon>Perkinsidae</taxon>
        <taxon>Perkinsus</taxon>
    </lineage>
</organism>
<name>A0A7J6NX53_PEROL</name>